<dbReference type="PANTHER" id="PTHR10605:SF56">
    <property type="entry name" value="BIFUNCTIONAL HEPARAN SULFATE N-DEACETYLASE_N-SULFOTRANSFERASE"/>
    <property type="match status" value="1"/>
</dbReference>
<dbReference type="PANTHER" id="PTHR10605">
    <property type="entry name" value="HEPARAN SULFATE SULFOTRANSFERASE"/>
    <property type="match status" value="1"/>
</dbReference>
<protein>
    <recommendedName>
        <fullName evidence="5">Sulfotransferase domain-containing protein</fullName>
    </recommendedName>
</protein>
<dbReference type="Gene3D" id="3.40.50.300">
    <property type="entry name" value="P-loop containing nucleotide triphosphate hydrolases"/>
    <property type="match status" value="1"/>
</dbReference>
<organism evidence="6 7">
    <name type="scientific">Symbiodinium natans</name>
    <dbReference type="NCBI Taxonomy" id="878477"/>
    <lineage>
        <taxon>Eukaryota</taxon>
        <taxon>Sar</taxon>
        <taxon>Alveolata</taxon>
        <taxon>Dinophyceae</taxon>
        <taxon>Suessiales</taxon>
        <taxon>Symbiodiniaceae</taxon>
        <taxon>Symbiodinium</taxon>
    </lineage>
</organism>
<dbReference type="EMBL" id="CAJNDS010000613">
    <property type="protein sequence ID" value="CAE7222852.1"/>
    <property type="molecule type" value="Genomic_DNA"/>
</dbReference>
<dbReference type="OrthoDB" id="16988at2759"/>
<evidence type="ECO:0000256" key="4">
    <source>
        <dbReference type="SAM" id="SignalP"/>
    </source>
</evidence>
<reference evidence="6" key="1">
    <citation type="submission" date="2021-02" db="EMBL/GenBank/DDBJ databases">
        <authorList>
            <person name="Dougan E. K."/>
            <person name="Rhodes N."/>
            <person name="Thang M."/>
            <person name="Chan C."/>
        </authorList>
    </citation>
    <scope>NUCLEOTIDE SEQUENCE</scope>
</reference>
<dbReference type="InterPro" id="IPR000863">
    <property type="entry name" value="Sulfotransferase_dom"/>
</dbReference>
<sequence length="480" mass="54263">MATWQRGVLTCVVVMSLVLLSQVPDTKVARASGMEMLLGAGWTTGSYPIPRNPNAENLSFSRCMHFDLTQPKEVEQLLNSSCSFQQVLESGGRPSELLLDILRLNHADGRLSQKSRVKGWLQNWTDSQTTDAGGCWKVGPDSCNCLPSSLLIGVMKGSTGEIADWLNRHDAICGAPGEMHFFDDKKHLIYDGRQVLGRLAELFDALHGDSFEHQQRYNKAATEALARLRSTWRVEYLDPRCQMSGFDVWRGMQVWEKTPSYLDVVDPSVVFDFFPTIKLAVILRDPADRLYSGFWHDCRQTTQPLLPGNCSFDRLKQSLAYVASISDMATMPNKSRDWTIERHVLMGFYHRFLSKWIDAFAKVPKSSLPMLVMFSESFKSDPFHTLDVYQDFLGLERKFDFKARAKQLPNGLYVLGKGKGSKTFRKKPPGYMPMPPELHDEIVKLPSGSTRRPTKCSIGCSWKTRAPKCTSRWLSPCLVG</sequence>
<feature type="signal peptide" evidence="4">
    <location>
        <begin position="1"/>
        <end position="21"/>
    </location>
</feature>
<evidence type="ECO:0000256" key="2">
    <source>
        <dbReference type="ARBA" id="ARBA00023180"/>
    </source>
</evidence>
<evidence type="ECO:0000313" key="7">
    <source>
        <dbReference type="Proteomes" id="UP000604046"/>
    </source>
</evidence>
<dbReference type="AlphaFoldDB" id="A0A812K8A8"/>
<dbReference type="InterPro" id="IPR037359">
    <property type="entry name" value="NST/OST"/>
</dbReference>
<keyword evidence="4" id="KW-0732">Signal</keyword>
<evidence type="ECO:0000256" key="1">
    <source>
        <dbReference type="ARBA" id="ARBA00022679"/>
    </source>
</evidence>
<feature type="binding site" evidence="3">
    <location>
        <position position="292"/>
    </location>
    <ligand>
        <name>3'-phosphoadenylyl sulfate</name>
        <dbReference type="ChEBI" id="CHEBI:58339"/>
    </ligand>
</feature>
<dbReference type="Proteomes" id="UP000604046">
    <property type="component" value="Unassembled WGS sequence"/>
</dbReference>
<keyword evidence="1" id="KW-0808">Transferase</keyword>
<dbReference type="Pfam" id="PF00685">
    <property type="entry name" value="Sulfotransfer_1"/>
    <property type="match status" value="1"/>
</dbReference>
<keyword evidence="7" id="KW-1185">Reference proteome</keyword>
<feature type="domain" description="Sulfotransferase" evidence="5">
    <location>
        <begin position="275"/>
        <end position="396"/>
    </location>
</feature>
<evidence type="ECO:0000313" key="6">
    <source>
        <dbReference type="EMBL" id="CAE7222852.1"/>
    </source>
</evidence>
<comment type="caution">
    <text evidence="6">The sequence shown here is derived from an EMBL/GenBank/DDBJ whole genome shotgun (WGS) entry which is preliminary data.</text>
</comment>
<dbReference type="InterPro" id="IPR027417">
    <property type="entry name" value="P-loop_NTPase"/>
</dbReference>
<accession>A0A812K8A8</accession>
<gene>
    <name evidence="6" type="ORF">SNAT2548_LOCUS8345</name>
</gene>
<feature type="binding site" evidence="3">
    <location>
        <position position="284"/>
    </location>
    <ligand>
        <name>3'-phosphoadenylyl sulfate</name>
        <dbReference type="ChEBI" id="CHEBI:58339"/>
    </ligand>
</feature>
<feature type="chain" id="PRO_5032325679" description="Sulfotransferase domain-containing protein" evidence="4">
    <location>
        <begin position="22"/>
        <end position="480"/>
    </location>
</feature>
<feature type="binding site" evidence="3">
    <location>
        <position position="413"/>
    </location>
    <ligand>
        <name>3'-phosphoadenylyl sulfate</name>
        <dbReference type="ChEBI" id="CHEBI:58339"/>
    </ligand>
</feature>
<proteinExistence type="predicted"/>
<evidence type="ECO:0000259" key="5">
    <source>
        <dbReference type="Pfam" id="PF00685"/>
    </source>
</evidence>
<dbReference type="GO" id="GO:0008146">
    <property type="term" value="F:sulfotransferase activity"/>
    <property type="evidence" value="ECO:0007669"/>
    <property type="project" value="InterPro"/>
</dbReference>
<keyword evidence="2" id="KW-0325">Glycoprotein</keyword>
<dbReference type="SUPFAM" id="SSF52540">
    <property type="entry name" value="P-loop containing nucleoside triphosphate hydrolases"/>
    <property type="match status" value="1"/>
</dbReference>
<name>A0A812K8A8_9DINO</name>
<evidence type="ECO:0000256" key="3">
    <source>
        <dbReference type="PIRSR" id="PIRSR637359-2"/>
    </source>
</evidence>